<dbReference type="Pfam" id="PF22290">
    <property type="entry name" value="DmmA-like_N"/>
    <property type="match status" value="1"/>
</dbReference>
<evidence type="ECO:0000256" key="9">
    <source>
        <dbReference type="SAM" id="Phobius"/>
    </source>
</evidence>
<accession>A0ABX0V056</accession>
<keyword evidence="6" id="KW-0560">Oxidoreductase</keyword>
<reference evidence="12 13" key="1">
    <citation type="submission" date="2020-03" db="EMBL/GenBank/DDBJ databases">
        <title>Genomic Encyclopedia of Type Strains, Phase IV (KMG-IV): sequencing the most valuable type-strain genomes for metagenomic binning, comparative biology and taxonomic classification.</title>
        <authorList>
            <person name="Goeker M."/>
        </authorList>
    </citation>
    <scope>NUCLEOTIDE SEQUENCE [LARGE SCALE GENOMIC DNA]</scope>
    <source>
        <strain evidence="12 13">DSM 103870</strain>
    </source>
</reference>
<dbReference type="InterPro" id="IPR001041">
    <property type="entry name" value="2Fe-2S_ferredoxin-type"/>
</dbReference>
<dbReference type="Gene3D" id="3.40.50.80">
    <property type="entry name" value="Nucleotide-binding domain of ferredoxin-NADP reductase (FNR) module"/>
    <property type="match status" value="1"/>
</dbReference>
<keyword evidence="7" id="KW-0408">Iron</keyword>
<keyword evidence="3" id="KW-0288">FMN</keyword>
<dbReference type="CDD" id="cd06185">
    <property type="entry name" value="PDR_like"/>
    <property type="match status" value="1"/>
</dbReference>
<organism evidence="12 13">
    <name type="scientific">Pseudochelatococcus lubricantis</name>
    <dbReference type="NCBI Taxonomy" id="1538102"/>
    <lineage>
        <taxon>Bacteria</taxon>
        <taxon>Pseudomonadati</taxon>
        <taxon>Pseudomonadota</taxon>
        <taxon>Alphaproteobacteria</taxon>
        <taxon>Hyphomicrobiales</taxon>
        <taxon>Chelatococcaceae</taxon>
        <taxon>Pseudochelatococcus</taxon>
    </lineage>
</organism>
<evidence type="ECO:0000313" key="13">
    <source>
        <dbReference type="Proteomes" id="UP001429580"/>
    </source>
</evidence>
<evidence type="ECO:0000259" key="11">
    <source>
        <dbReference type="PROSITE" id="PS51384"/>
    </source>
</evidence>
<evidence type="ECO:0000256" key="6">
    <source>
        <dbReference type="ARBA" id="ARBA00023002"/>
    </source>
</evidence>
<dbReference type="Proteomes" id="UP001429580">
    <property type="component" value="Unassembled WGS sequence"/>
</dbReference>
<protein>
    <submittedName>
        <fullName evidence="12">Ferredoxin-NADP reductase</fullName>
    </submittedName>
</protein>
<evidence type="ECO:0000256" key="2">
    <source>
        <dbReference type="ARBA" id="ARBA00022630"/>
    </source>
</evidence>
<keyword evidence="2" id="KW-0285">Flavoprotein</keyword>
<evidence type="ECO:0000256" key="7">
    <source>
        <dbReference type="ARBA" id="ARBA00023004"/>
    </source>
</evidence>
<dbReference type="PROSITE" id="PS51085">
    <property type="entry name" value="2FE2S_FER_2"/>
    <property type="match status" value="1"/>
</dbReference>
<dbReference type="InterPro" id="IPR050415">
    <property type="entry name" value="MRET"/>
</dbReference>
<feature type="transmembrane region" description="Helical" evidence="9">
    <location>
        <begin position="116"/>
        <end position="135"/>
    </location>
</feature>
<dbReference type="InterPro" id="IPR012675">
    <property type="entry name" value="Beta-grasp_dom_sf"/>
</dbReference>
<dbReference type="PANTHER" id="PTHR47354:SF1">
    <property type="entry name" value="CARNITINE MONOOXYGENASE REDUCTASE SUBUNIT"/>
    <property type="match status" value="1"/>
</dbReference>
<keyword evidence="9" id="KW-0812">Transmembrane</keyword>
<dbReference type="InterPro" id="IPR054582">
    <property type="entry name" value="DmmA-like_N"/>
</dbReference>
<gene>
    <name evidence="12" type="ORF">FHS82_001351</name>
</gene>
<keyword evidence="9" id="KW-0472">Membrane</keyword>
<dbReference type="Gene3D" id="3.10.20.30">
    <property type="match status" value="1"/>
</dbReference>
<keyword evidence="8" id="KW-0411">Iron-sulfur</keyword>
<dbReference type="PANTHER" id="PTHR47354">
    <property type="entry name" value="NADH OXIDOREDUCTASE HCR"/>
    <property type="match status" value="1"/>
</dbReference>
<dbReference type="Pfam" id="PF00111">
    <property type="entry name" value="Fer2"/>
    <property type="match status" value="1"/>
</dbReference>
<sequence>MSATSTIPVRVSEIEPVAESIKRVRLERPDGRPLPPFSPGAHVVVSMNDGGRIRRNPYSLMSEPDDRGYYAISVLRAEKSRGGSAFIHDVLKAGDELTISHPVNLFPADKRGRKHILIAGGIGITPFIAMMAGFARDNVPFELHYAMRSRAHGAYWRDLVASYGAHRIKPYFSAEYQVLPVATLLENQPLGTHVYVCGPDRLTDCVLDAARNTGWPAANVHTERFLAPAGGKPFDVELIRSGITVHVGEHESILEAVEAAGIDAPCLCRGGACGQCETSVIACDGQLLHHDVYLSDDEKAGGRKIMICVSRFEGTRLSLDL</sequence>
<dbReference type="SUPFAM" id="SSF54292">
    <property type="entry name" value="2Fe-2S ferredoxin-like"/>
    <property type="match status" value="1"/>
</dbReference>
<dbReference type="CDD" id="cd00207">
    <property type="entry name" value="fer2"/>
    <property type="match status" value="1"/>
</dbReference>
<evidence type="ECO:0000256" key="4">
    <source>
        <dbReference type="ARBA" id="ARBA00022714"/>
    </source>
</evidence>
<dbReference type="PROSITE" id="PS51384">
    <property type="entry name" value="FAD_FR"/>
    <property type="match status" value="1"/>
</dbReference>
<comment type="cofactor">
    <cofactor evidence="1">
        <name>FMN</name>
        <dbReference type="ChEBI" id="CHEBI:58210"/>
    </cofactor>
</comment>
<name>A0ABX0V056_9HYPH</name>
<evidence type="ECO:0000313" key="12">
    <source>
        <dbReference type="EMBL" id="NIJ57525.1"/>
    </source>
</evidence>
<keyword evidence="5" id="KW-0479">Metal-binding</keyword>
<dbReference type="InterPro" id="IPR039261">
    <property type="entry name" value="FNR_nucleotide-bd"/>
</dbReference>
<dbReference type="SUPFAM" id="SSF63380">
    <property type="entry name" value="Riboflavin synthase domain-like"/>
    <property type="match status" value="1"/>
</dbReference>
<keyword evidence="13" id="KW-1185">Reference proteome</keyword>
<dbReference type="Gene3D" id="2.40.30.10">
    <property type="entry name" value="Translation factors"/>
    <property type="match status" value="1"/>
</dbReference>
<dbReference type="InterPro" id="IPR017938">
    <property type="entry name" value="Riboflavin_synthase-like_b-brl"/>
</dbReference>
<evidence type="ECO:0000259" key="10">
    <source>
        <dbReference type="PROSITE" id="PS51085"/>
    </source>
</evidence>
<dbReference type="PRINTS" id="PR00409">
    <property type="entry name" value="PHDIOXRDTASE"/>
</dbReference>
<evidence type="ECO:0000256" key="1">
    <source>
        <dbReference type="ARBA" id="ARBA00001917"/>
    </source>
</evidence>
<feature type="domain" description="FAD-binding FR-type" evidence="11">
    <location>
        <begin position="4"/>
        <end position="109"/>
    </location>
</feature>
<dbReference type="SUPFAM" id="SSF52343">
    <property type="entry name" value="Ferredoxin reductase-like, C-terminal NADP-linked domain"/>
    <property type="match status" value="1"/>
</dbReference>
<feature type="domain" description="2Fe-2S ferredoxin-type" evidence="10">
    <location>
        <begin position="234"/>
        <end position="321"/>
    </location>
</feature>
<dbReference type="PROSITE" id="PS00197">
    <property type="entry name" value="2FE2S_FER_1"/>
    <property type="match status" value="1"/>
</dbReference>
<keyword evidence="9" id="KW-1133">Transmembrane helix</keyword>
<keyword evidence="4" id="KW-0001">2Fe-2S</keyword>
<comment type="caution">
    <text evidence="12">The sequence shown here is derived from an EMBL/GenBank/DDBJ whole genome shotgun (WGS) entry which is preliminary data.</text>
</comment>
<evidence type="ECO:0000256" key="5">
    <source>
        <dbReference type="ARBA" id="ARBA00022723"/>
    </source>
</evidence>
<evidence type="ECO:0000256" key="3">
    <source>
        <dbReference type="ARBA" id="ARBA00022643"/>
    </source>
</evidence>
<dbReference type="InterPro" id="IPR006058">
    <property type="entry name" value="2Fe2S_fd_BS"/>
</dbReference>
<dbReference type="RefSeq" id="WP_166950117.1">
    <property type="nucleotide sequence ID" value="NZ_JAASQI010000002.1"/>
</dbReference>
<dbReference type="InterPro" id="IPR036010">
    <property type="entry name" value="2Fe-2S_ferredoxin-like_sf"/>
</dbReference>
<proteinExistence type="predicted"/>
<evidence type="ECO:0000256" key="8">
    <source>
        <dbReference type="ARBA" id="ARBA00023014"/>
    </source>
</evidence>
<dbReference type="InterPro" id="IPR017927">
    <property type="entry name" value="FAD-bd_FR_type"/>
</dbReference>
<dbReference type="EMBL" id="JAASQI010000002">
    <property type="protein sequence ID" value="NIJ57525.1"/>
    <property type="molecule type" value="Genomic_DNA"/>
</dbReference>